<name>A0A0A9G087_ARUDO</name>
<proteinExistence type="predicted"/>
<dbReference type="EMBL" id="GBRH01183873">
    <property type="protein sequence ID" value="JAE14023.1"/>
    <property type="molecule type" value="Transcribed_RNA"/>
</dbReference>
<protein>
    <submittedName>
        <fullName evidence="1">Uncharacterized protein</fullName>
    </submittedName>
</protein>
<reference evidence="1" key="1">
    <citation type="submission" date="2014-09" db="EMBL/GenBank/DDBJ databases">
        <authorList>
            <person name="Magalhaes I.L.F."/>
            <person name="Oliveira U."/>
            <person name="Santos F.R."/>
            <person name="Vidigal T.H.D.A."/>
            <person name="Brescovit A.D."/>
            <person name="Santos A.J."/>
        </authorList>
    </citation>
    <scope>NUCLEOTIDE SEQUENCE</scope>
    <source>
        <tissue evidence="1">Shoot tissue taken approximately 20 cm above the soil surface</tissue>
    </source>
</reference>
<dbReference type="AlphaFoldDB" id="A0A0A9G087"/>
<accession>A0A0A9G087</accession>
<organism evidence="1">
    <name type="scientific">Arundo donax</name>
    <name type="common">Giant reed</name>
    <name type="synonym">Donax arundinaceus</name>
    <dbReference type="NCBI Taxonomy" id="35708"/>
    <lineage>
        <taxon>Eukaryota</taxon>
        <taxon>Viridiplantae</taxon>
        <taxon>Streptophyta</taxon>
        <taxon>Embryophyta</taxon>
        <taxon>Tracheophyta</taxon>
        <taxon>Spermatophyta</taxon>
        <taxon>Magnoliopsida</taxon>
        <taxon>Liliopsida</taxon>
        <taxon>Poales</taxon>
        <taxon>Poaceae</taxon>
        <taxon>PACMAD clade</taxon>
        <taxon>Arundinoideae</taxon>
        <taxon>Arundineae</taxon>
        <taxon>Arundo</taxon>
    </lineage>
</organism>
<sequence>MCPSGINDFPMTISTHIEQSTRGPYLSMRNVYLMLWSMMDWKMN</sequence>
<evidence type="ECO:0000313" key="1">
    <source>
        <dbReference type="EMBL" id="JAE14023.1"/>
    </source>
</evidence>
<reference evidence="1" key="2">
    <citation type="journal article" date="2015" name="Data Brief">
        <title>Shoot transcriptome of the giant reed, Arundo donax.</title>
        <authorList>
            <person name="Barrero R.A."/>
            <person name="Guerrero F.D."/>
            <person name="Moolhuijzen P."/>
            <person name="Goolsby J.A."/>
            <person name="Tidwell J."/>
            <person name="Bellgard S.E."/>
            <person name="Bellgard M.I."/>
        </authorList>
    </citation>
    <scope>NUCLEOTIDE SEQUENCE</scope>
    <source>
        <tissue evidence="1">Shoot tissue taken approximately 20 cm above the soil surface</tissue>
    </source>
</reference>